<proteinExistence type="inferred from homology"/>
<dbReference type="PANTHER" id="PTHR24559">
    <property type="entry name" value="TRANSPOSON TY3-I GAG-POL POLYPROTEIN"/>
    <property type="match status" value="1"/>
</dbReference>
<comment type="similarity">
    <text evidence="1">Belongs to the beta type-B retroviral polymerase family. HERV class-II K(HML-2) pol subfamily.</text>
</comment>
<organism evidence="4 5">
    <name type="scientific">Ranitomeya imitator</name>
    <name type="common">mimic poison frog</name>
    <dbReference type="NCBI Taxonomy" id="111125"/>
    <lineage>
        <taxon>Eukaryota</taxon>
        <taxon>Metazoa</taxon>
        <taxon>Chordata</taxon>
        <taxon>Craniata</taxon>
        <taxon>Vertebrata</taxon>
        <taxon>Euteleostomi</taxon>
        <taxon>Amphibia</taxon>
        <taxon>Batrachia</taxon>
        <taxon>Anura</taxon>
        <taxon>Neobatrachia</taxon>
        <taxon>Hyloidea</taxon>
        <taxon>Dendrobatidae</taxon>
        <taxon>Dendrobatinae</taxon>
        <taxon>Ranitomeya</taxon>
    </lineage>
</organism>
<comment type="caution">
    <text evidence="4">The sequence shown here is derived from an EMBL/GenBank/DDBJ whole genome shotgun (WGS) entry which is preliminary data.</text>
</comment>
<dbReference type="SUPFAM" id="SSF56672">
    <property type="entry name" value="DNA/RNA polymerases"/>
    <property type="match status" value="1"/>
</dbReference>
<feature type="domain" description="Reverse transcriptase" evidence="3">
    <location>
        <begin position="331"/>
        <end position="422"/>
    </location>
</feature>
<dbReference type="EC" id="3.1.26.4" evidence="2"/>
<dbReference type="EMBL" id="CAUEEQ010017362">
    <property type="protein sequence ID" value="CAJ0940522.1"/>
    <property type="molecule type" value="Genomic_DNA"/>
</dbReference>
<gene>
    <name evidence="4" type="ORF">RIMI_LOCUS8658069</name>
</gene>
<sequence length="450" mass="49827">MEMGIEQWFGKRTSTQVRSKRGVLEGILGGLGTVGSLINTMDIHTLKSDLENIGYIGDKGVKIQKGLNQVLEKMVLNTAAVLGSSVSYLQDATLALIESEQESQAAKTCLEIQTEYSTNLKMIAQALQSGIIPLGLIRNLPTEDNVALNHTNSWSEKRKRKNEKGLQREGVLFTSTSSAMSFLYTRVQNCTKFSIFGHTRDLYKNKTTAHQGLCKRNVTPTDHSIKVCISKVTTSLLSAQERRWTDPGRPASAIVASTGQQREEFLGLSPAFSLLSMPRGSPMVSQFAVKFRTLASELELPEQVLILVFWKGLADHVKDALATREIPATLEAKGSKGIHQIRSAGAYNLIRIREGDEWKTAFNTMDRHYEYVVMTFGLFNAPAVFQDFVNDIFRDMLSTSVVVYLDDILIFFQILTTTGEMLAESSTSYRKIPSTNKTGLGQNIAPVGLL</sequence>
<evidence type="ECO:0000259" key="3">
    <source>
        <dbReference type="Pfam" id="PF00078"/>
    </source>
</evidence>
<name>A0ABN9LFG9_9NEOB</name>
<reference evidence="4" key="1">
    <citation type="submission" date="2023-07" db="EMBL/GenBank/DDBJ databases">
        <authorList>
            <person name="Stuckert A."/>
        </authorList>
    </citation>
    <scope>NUCLEOTIDE SEQUENCE</scope>
</reference>
<dbReference type="Proteomes" id="UP001176940">
    <property type="component" value="Unassembled WGS sequence"/>
</dbReference>
<protein>
    <recommendedName>
        <fullName evidence="2">ribonuclease H</fullName>
        <ecNumber evidence="2">3.1.26.4</ecNumber>
    </recommendedName>
</protein>
<evidence type="ECO:0000256" key="2">
    <source>
        <dbReference type="ARBA" id="ARBA00012180"/>
    </source>
</evidence>
<dbReference type="InterPro" id="IPR053134">
    <property type="entry name" value="RNA-dir_DNA_polymerase"/>
</dbReference>
<keyword evidence="5" id="KW-1185">Reference proteome</keyword>
<accession>A0ABN9LFG9</accession>
<dbReference type="Pfam" id="PF00078">
    <property type="entry name" value="RVT_1"/>
    <property type="match status" value="1"/>
</dbReference>
<dbReference type="InterPro" id="IPR000477">
    <property type="entry name" value="RT_dom"/>
</dbReference>
<evidence type="ECO:0000313" key="4">
    <source>
        <dbReference type="EMBL" id="CAJ0940522.1"/>
    </source>
</evidence>
<dbReference type="InterPro" id="IPR043128">
    <property type="entry name" value="Rev_trsase/Diguanyl_cyclase"/>
</dbReference>
<dbReference type="CDD" id="cd01647">
    <property type="entry name" value="RT_LTR"/>
    <property type="match status" value="1"/>
</dbReference>
<dbReference type="Gene3D" id="3.30.70.270">
    <property type="match status" value="1"/>
</dbReference>
<evidence type="ECO:0000313" key="5">
    <source>
        <dbReference type="Proteomes" id="UP001176940"/>
    </source>
</evidence>
<dbReference type="InterPro" id="IPR043502">
    <property type="entry name" value="DNA/RNA_pol_sf"/>
</dbReference>
<evidence type="ECO:0000256" key="1">
    <source>
        <dbReference type="ARBA" id="ARBA00010879"/>
    </source>
</evidence>
<dbReference type="Gene3D" id="3.10.10.10">
    <property type="entry name" value="HIV Type 1 Reverse Transcriptase, subunit A, domain 1"/>
    <property type="match status" value="1"/>
</dbReference>
<dbReference type="PANTHER" id="PTHR24559:SF440">
    <property type="entry name" value="RIBONUCLEASE H"/>
    <property type="match status" value="1"/>
</dbReference>